<evidence type="ECO:0000313" key="3">
    <source>
        <dbReference type="Proteomes" id="UP000053096"/>
    </source>
</evidence>
<dbReference type="AlphaFoldDB" id="A0A0J6EUJ4"/>
<dbReference type="RefSeq" id="WP_048026669.1">
    <property type="nucleotide sequence ID" value="NZ_CAJGUP010000012.1"/>
</dbReference>
<dbReference type="EMBL" id="CYTV01000017">
    <property type="protein sequence ID" value="CUJ13158.1"/>
    <property type="molecule type" value="Genomic_DNA"/>
</dbReference>
<dbReference type="Proteomes" id="UP000053096">
    <property type="component" value="Unassembled WGS sequence"/>
</dbReference>
<gene>
    <name evidence="1" type="ORF">BBN53_20885</name>
    <name evidence="2" type="ORF">ERS370011_03916</name>
</gene>
<dbReference type="InterPro" id="IPR021944">
    <property type="entry name" value="DUF3560"/>
</dbReference>
<name>A0A0J6EUJ4_9BORD</name>
<accession>A0A0J6EUJ4</accession>
<organism evidence="2 3">
    <name type="scientific">Bordetella pseudohinzii</name>
    <dbReference type="NCBI Taxonomy" id="1331258"/>
    <lineage>
        <taxon>Bacteria</taxon>
        <taxon>Pseudomonadati</taxon>
        <taxon>Pseudomonadota</taxon>
        <taxon>Betaproteobacteria</taxon>
        <taxon>Burkholderiales</taxon>
        <taxon>Alcaligenaceae</taxon>
        <taxon>Bordetella</taxon>
    </lineage>
</organism>
<keyword evidence="1" id="KW-0614">Plasmid</keyword>
<dbReference type="Pfam" id="PF12083">
    <property type="entry name" value="DUF3560"/>
    <property type="match status" value="1"/>
</dbReference>
<evidence type="ECO:0000313" key="2">
    <source>
        <dbReference type="EMBL" id="CUJ13158.1"/>
    </source>
</evidence>
<reference evidence="1 4" key="2">
    <citation type="submission" date="2016-07" db="EMBL/GenBank/DDBJ databases">
        <title>Complete genome sequences of Bordetella pseudohinzii.</title>
        <authorList>
            <person name="Spilker T."/>
            <person name="Darrah R."/>
            <person name="LiPuma J.J."/>
        </authorList>
    </citation>
    <scope>NUCLEOTIDE SEQUENCE [LARGE SCALE GENOMIC DNA]</scope>
    <source>
        <strain evidence="1 4">HI4681</strain>
        <plasmid evidence="1 4">unnamed1</plasmid>
    </source>
</reference>
<keyword evidence="4" id="KW-1185">Reference proteome</keyword>
<evidence type="ECO:0000313" key="1">
    <source>
        <dbReference type="EMBL" id="ANY18482.1"/>
    </source>
</evidence>
<geneLocation type="plasmid" evidence="1 4">
    <name>unnamed1</name>
</geneLocation>
<protein>
    <submittedName>
        <fullName evidence="2">Domain of uncharacterized function (DUF3560)</fullName>
    </submittedName>
</protein>
<dbReference type="Proteomes" id="UP000092950">
    <property type="component" value="Plasmid unnamed1"/>
</dbReference>
<evidence type="ECO:0000313" key="4">
    <source>
        <dbReference type="Proteomes" id="UP000092950"/>
    </source>
</evidence>
<dbReference type="KEGG" id="bpdz:BBN53_20885"/>
<proteinExistence type="predicted"/>
<reference evidence="2 3" key="1">
    <citation type="submission" date="2015-09" db="EMBL/GenBank/DDBJ databases">
        <authorList>
            <person name="Jackson K.R."/>
            <person name="Lunt B.L."/>
            <person name="Fisher J.N.B."/>
            <person name="Gardner A.V."/>
            <person name="Bailey M.E."/>
            <person name="Deus L.M."/>
            <person name="Earl A.S."/>
            <person name="Gibby P.D."/>
            <person name="Hartmann K.A."/>
            <person name="Liu J.E."/>
            <person name="Manci A.M."/>
            <person name="Nielsen D.A."/>
            <person name="Solomon M.B."/>
            <person name="Breakwell D.P."/>
            <person name="Burnett S.H."/>
            <person name="Grose J.H."/>
        </authorList>
    </citation>
    <scope>NUCLEOTIDE SEQUENCE [LARGE SCALE GENOMIC DNA]</scope>
    <source>
        <strain evidence="2 3">2789STDY5608636</strain>
    </source>
</reference>
<accession>A0A0M7HRK0</accession>
<sequence length="442" mass="49743">MQHYTATYSPEDNKLRLYTLHRLDAETYRRVSAAGFRWAAKQELFVAPAWTPAREDLLLTLCGEIEPEDTSVTDRAAERGERFEGYAEKRLQEAEAEYARVDAITEHIPLGKPILIGHHSERRARKDAARIQEGMRRAVKAAETSKYWDWRALGVARYAKMKSDPAVRQRRIKGLEVDLRKQQRIIEDSETFLQHWSRPDLTKGQALAIANVCHLSFNFPLDKYPRPPGVSQYEGPRSLWSALNDDIIDTPAALQLAIPALTRQRDHAQRWADHYAGRLEYERAQLDDVGGDFGQRFPFAAGATVLVQGEWLAVLRVNRSGGRIVSLTTAAPGHVHWANTWKFGVEDVQDFRPPTVDQAAATKTPPIVNYPGEGILAITSAEWAATNKDYKAVRTTLATGEHGAHRYRVIMRNSSLSRVFLTDKKRVDRPAAVAVSPEACAS</sequence>
<dbReference type="EMBL" id="CP016441">
    <property type="protein sequence ID" value="ANY18482.1"/>
    <property type="molecule type" value="Genomic_DNA"/>
</dbReference>